<evidence type="ECO:0000259" key="2">
    <source>
        <dbReference type="Pfam" id="PF16538"/>
    </source>
</evidence>
<sequence>MVMLHRAFVLLALLLLALGFSRSSTAEDFYFQGQAPIINGNIKQARQQAIESAIQQAKLESGVRVNSTRSTLSGQLIQGSTELASVYNSEQIELVSERTKGDVIYVNVRITSHQNEFPLSGKASIYLPRFVLSNPAHLRYGQLNDFSKMLTEKFSDSLSQKAKLSFPELRAEQSLNLTQHFFEDNSQKLPYWIGDMTNSQYVLIGNILNAEVISSPESFLGLFEDWPTRQFRINLSLFHNISGEKIWQKTYFINEVWEFESNKILSASSTELWHSKYGQAIKRLFNSIAVELDNHLRDRPLMGTVIAKKSKLLIVNLGRRNNIQVGDTLKLVLRKDLHTRFQSIKTIAQSSPIKLKVTQITEQTAVVEWNKANKIENIQVGDIVIAKSI</sequence>
<evidence type="ECO:0000313" key="6">
    <source>
        <dbReference type="Proteomes" id="UP000281474"/>
    </source>
</evidence>
<dbReference type="InterPro" id="IPR038180">
    <property type="entry name" value="FlgT_N_sf"/>
</dbReference>
<comment type="caution">
    <text evidence="5">The sequence shown here is derived from an EMBL/GenBank/DDBJ whole genome shotgun (WGS) entry which is preliminary data.</text>
</comment>
<accession>A0A3L8Q1N4</accession>
<organism evidence="5 6">
    <name type="scientific">Parashewanella curva</name>
    <dbReference type="NCBI Taxonomy" id="2338552"/>
    <lineage>
        <taxon>Bacteria</taxon>
        <taxon>Pseudomonadati</taxon>
        <taxon>Pseudomonadota</taxon>
        <taxon>Gammaproteobacteria</taxon>
        <taxon>Alteromonadales</taxon>
        <taxon>Shewanellaceae</taxon>
        <taxon>Parashewanella</taxon>
    </lineage>
</organism>
<dbReference type="InterPro" id="IPR032386">
    <property type="entry name" value="FlgT_M"/>
</dbReference>
<dbReference type="Gene3D" id="3.40.50.10610">
    <property type="entry name" value="ABC-type transport auxiliary lipoprotein component"/>
    <property type="match status" value="1"/>
</dbReference>
<dbReference type="Proteomes" id="UP000281474">
    <property type="component" value="Unassembled WGS sequence"/>
</dbReference>
<dbReference type="Pfam" id="PF16548">
    <property type="entry name" value="FlgT_N"/>
    <property type="match status" value="1"/>
</dbReference>
<dbReference type="OrthoDB" id="8778507at2"/>
<reference evidence="5 6" key="1">
    <citation type="submission" date="2018-09" db="EMBL/GenBank/DDBJ databases">
        <title>Phylogeny of the Shewanellaceae, and recommendation for two new genera, Pseudoshewanella and Parashewanella.</title>
        <authorList>
            <person name="Wang G."/>
        </authorList>
    </citation>
    <scope>NUCLEOTIDE SEQUENCE [LARGE SCALE GENOMIC DNA]</scope>
    <source>
        <strain evidence="5 6">C51</strain>
    </source>
</reference>
<keyword evidence="1" id="KW-0732">Signal</keyword>
<evidence type="ECO:0000256" key="1">
    <source>
        <dbReference type="SAM" id="SignalP"/>
    </source>
</evidence>
<name>A0A3L8Q1N4_9GAMM</name>
<evidence type="ECO:0008006" key="7">
    <source>
        <dbReference type="Google" id="ProtNLM"/>
    </source>
</evidence>
<feature type="signal peptide" evidence="1">
    <location>
        <begin position="1"/>
        <end position="26"/>
    </location>
</feature>
<evidence type="ECO:0000313" key="5">
    <source>
        <dbReference type="EMBL" id="RLV61587.1"/>
    </source>
</evidence>
<evidence type="ECO:0000259" key="3">
    <source>
        <dbReference type="Pfam" id="PF16539"/>
    </source>
</evidence>
<dbReference type="Gene3D" id="3.30.1660.40">
    <property type="entry name" value="FlgT, N-terminal domain"/>
    <property type="match status" value="1"/>
</dbReference>
<dbReference type="Pfam" id="PF16539">
    <property type="entry name" value="FlgT_M"/>
    <property type="match status" value="1"/>
</dbReference>
<dbReference type="AlphaFoldDB" id="A0A3L8Q1N4"/>
<protein>
    <recommendedName>
        <fullName evidence="7">Flagellar biosynthesis protein FlgT</fullName>
    </recommendedName>
</protein>
<dbReference type="RefSeq" id="WP_121836986.1">
    <property type="nucleotide sequence ID" value="NZ_ML014753.1"/>
</dbReference>
<feature type="domain" description="Flagellar assembly protein T middle" evidence="3">
    <location>
        <begin position="121"/>
        <end position="264"/>
    </location>
</feature>
<feature type="domain" description="Flagellar assembly protein T N-terminal" evidence="4">
    <location>
        <begin position="32"/>
        <end position="110"/>
    </location>
</feature>
<keyword evidence="6" id="KW-1185">Reference proteome</keyword>
<dbReference type="Gene3D" id="2.40.10.410">
    <property type="entry name" value="FlgT, C-terminal domain"/>
    <property type="match status" value="1"/>
</dbReference>
<feature type="domain" description="Flagellar assembly protein T C-terminal" evidence="2">
    <location>
        <begin position="313"/>
        <end position="385"/>
    </location>
</feature>
<dbReference type="Pfam" id="PF16538">
    <property type="entry name" value="FlgT_C"/>
    <property type="match status" value="1"/>
</dbReference>
<dbReference type="InterPro" id="IPR032370">
    <property type="entry name" value="FlgT_N"/>
</dbReference>
<evidence type="ECO:0000259" key="4">
    <source>
        <dbReference type="Pfam" id="PF16548"/>
    </source>
</evidence>
<dbReference type="InterPro" id="IPR038165">
    <property type="entry name" value="FlgT_C_sf"/>
</dbReference>
<dbReference type="InterPro" id="IPR032388">
    <property type="entry name" value="FlgT_C"/>
</dbReference>
<gene>
    <name evidence="5" type="ORF">D5018_00260</name>
</gene>
<dbReference type="EMBL" id="QZEI01000001">
    <property type="protein sequence ID" value="RLV61587.1"/>
    <property type="molecule type" value="Genomic_DNA"/>
</dbReference>
<proteinExistence type="predicted"/>
<feature type="chain" id="PRO_5018059030" description="Flagellar biosynthesis protein FlgT" evidence="1">
    <location>
        <begin position="27"/>
        <end position="389"/>
    </location>
</feature>